<gene>
    <name evidence="1" type="ORF">LCGC14_1054280</name>
</gene>
<organism evidence="1">
    <name type="scientific">marine sediment metagenome</name>
    <dbReference type="NCBI Taxonomy" id="412755"/>
    <lineage>
        <taxon>unclassified sequences</taxon>
        <taxon>metagenomes</taxon>
        <taxon>ecological metagenomes</taxon>
    </lineage>
</organism>
<sequence>MNQLECLLKIFDNEIRSLISKEKKPRTFNLRRNDEKGYFSDIFKPRGNETFSILYDLKHIEVYYNSYNLVNFYVQARNMTKDILEKIFIYLAHHEYGHSLFYKSSLDYYNFREELRNSSFKNCNTQMRAFSNNILERLFRVLNESFTDYRAKNNRVFPPKNYYNLYFGTFEGFLRYKKQPNDNMRKLAINFNETVLYSSTFFYIFNQWNYLLEKCGENNKTESLKLVYLINTILKMLIRKNLELKEYGNYLIQITLVLNKINYNNLFFTNNLEKDILKELNDFLYSL</sequence>
<reference evidence="1" key="1">
    <citation type="journal article" date="2015" name="Nature">
        <title>Complex archaea that bridge the gap between prokaryotes and eukaryotes.</title>
        <authorList>
            <person name="Spang A."/>
            <person name="Saw J.H."/>
            <person name="Jorgensen S.L."/>
            <person name="Zaremba-Niedzwiedzka K."/>
            <person name="Martijn J."/>
            <person name="Lind A.E."/>
            <person name="van Eijk R."/>
            <person name="Schleper C."/>
            <person name="Guy L."/>
            <person name="Ettema T.J."/>
        </authorList>
    </citation>
    <scope>NUCLEOTIDE SEQUENCE</scope>
</reference>
<comment type="caution">
    <text evidence="1">The sequence shown here is derived from an EMBL/GenBank/DDBJ whole genome shotgun (WGS) entry which is preliminary data.</text>
</comment>
<evidence type="ECO:0000313" key="1">
    <source>
        <dbReference type="EMBL" id="KKN08691.1"/>
    </source>
</evidence>
<name>A0A0F9Q608_9ZZZZ</name>
<protein>
    <submittedName>
        <fullName evidence="1">Uncharacterized protein</fullName>
    </submittedName>
</protein>
<proteinExistence type="predicted"/>
<accession>A0A0F9Q608</accession>
<dbReference type="AlphaFoldDB" id="A0A0F9Q608"/>
<dbReference type="EMBL" id="LAZR01004426">
    <property type="protein sequence ID" value="KKN08691.1"/>
    <property type="molecule type" value="Genomic_DNA"/>
</dbReference>